<evidence type="ECO:0000313" key="3">
    <source>
        <dbReference type="EMBL" id="GAA2878248.1"/>
    </source>
</evidence>
<dbReference type="RefSeq" id="WP_344973610.1">
    <property type="nucleotide sequence ID" value="NZ_BAAAVI010000027.1"/>
</dbReference>
<dbReference type="Proteomes" id="UP001500831">
    <property type="component" value="Unassembled WGS sequence"/>
</dbReference>
<sequence>MSVPELLAAGTAGPLTGAGEAVRSPARVDVSVQARDLVTGLVADPWGQVSASAYETGRLVSLAPWLAGHAGRVRFLLDTQRPDGGWGAPGGYALVPTLSATEALLAELCRRTSAGGDGPRSGGAARDGGPDGGPDGGGHRPDRGTGALAAAVGRGLRALERCSALGGEVRSLPDMPAIELIVPALTEMINTRLGPDGGRLSLPAGLDGAKLQAVRAWLASGAAVPQKLVHALEVVGETAAGTADAGPTPVGPAVTARHAASGEIGAVGASPAASAAWLAARGRPEPRDPVLRYLEEVTGRTGGPVPCATPITVFERGWALSWLLRAGIPVAAPPELVASLRGALGPHGTAAGPGLPPDADTTSVALYALALLDDPGEPAGLWPYEIGTHFCTWQGEEGASPTVNAHVLDAFGEYLRRGRDVAPRYAAAVRKLSAWLCERQGADGSWTDRWHASPYYATACCAIALADFGGAGSAGAVRAAARWILGSQREDGSWGGWEGTAEETAYALQTLLLTGGPADGGRHADAVRRGYRYLLRSVTDRGDPVDAPPLWHDKDLYFPAAIVRAAVLGALHLVERDPLVGRSVSVPSPSGGRTATTC</sequence>
<evidence type="ECO:0000259" key="2">
    <source>
        <dbReference type="Pfam" id="PF13243"/>
    </source>
</evidence>
<feature type="domain" description="Squalene cyclase C-terminal" evidence="2">
    <location>
        <begin position="402"/>
        <end position="542"/>
    </location>
</feature>
<dbReference type="EMBL" id="BAAAVI010000027">
    <property type="protein sequence ID" value="GAA2878248.1"/>
    <property type="molecule type" value="Genomic_DNA"/>
</dbReference>
<dbReference type="InterPro" id="IPR032696">
    <property type="entry name" value="SQ_cyclase_C"/>
</dbReference>
<dbReference type="SUPFAM" id="SSF48239">
    <property type="entry name" value="Terpenoid cyclases/Protein prenyltransferases"/>
    <property type="match status" value="1"/>
</dbReference>
<name>A0ABN3W030_9ACTN</name>
<evidence type="ECO:0000256" key="1">
    <source>
        <dbReference type="SAM" id="MobiDB-lite"/>
    </source>
</evidence>
<organism evidence="3 4">
    <name type="scientific">Streptosporangium fragile</name>
    <dbReference type="NCBI Taxonomy" id="46186"/>
    <lineage>
        <taxon>Bacteria</taxon>
        <taxon>Bacillati</taxon>
        <taxon>Actinomycetota</taxon>
        <taxon>Actinomycetes</taxon>
        <taxon>Streptosporangiales</taxon>
        <taxon>Streptosporangiaceae</taxon>
        <taxon>Streptosporangium</taxon>
    </lineage>
</organism>
<comment type="caution">
    <text evidence="3">The sequence shown here is derived from an EMBL/GenBank/DDBJ whole genome shotgun (WGS) entry which is preliminary data.</text>
</comment>
<dbReference type="Gene3D" id="1.50.10.160">
    <property type="match status" value="1"/>
</dbReference>
<evidence type="ECO:0000313" key="4">
    <source>
        <dbReference type="Proteomes" id="UP001500831"/>
    </source>
</evidence>
<feature type="region of interest" description="Disordered" evidence="1">
    <location>
        <begin position="112"/>
        <end position="146"/>
    </location>
</feature>
<gene>
    <name evidence="3" type="ORF">GCM10010517_40260</name>
</gene>
<protein>
    <recommendedName>
        <fullName evidence="2">Squalene cyclase C-terminal domain-containing protein</fullName>
    </recommendedName>
</protein>
<dbReference type="Pfam" id="PF13243">
    <property type="entry name" value="SQHop_cyclase_C"/>
    <property type="match status" value="1"/>
</dbReference>
<dbReference type="InterPro" id="IPR008930">
    <property type="entry name" value="Terpenoid_cyclase/PrenylTrfase"/>
</dbReference>
<keyword evidence="4" id="KW-1185">Reference proteome</keyword>
<reference evidence="3 4" key="1">
    <citation type="journal article" date="2019" name="Int. J. Syst. Evol. Microbiol.">
        <title>The Global Catalogue of Microorganisms (GCM) 10K type strain sequencing project: providing services to taxonomists for standard genome sequencing and annotation.</title>
        <authorList>
            <consortium name="The Broad Institute Genomics Platform"/>
            <consortium name="The Broad Institute Genome Sequencing Center for Infectious Disease"/>
            <person name="Wu L."/>
            <person name="Ma J."/>
        </authorList>
    </citation>
    <scope>NUCLEOTIDE SEQUENCE [LARGE SCALE GENOMIC DNA]</scope>
    <source>
        <strain evidence="3 4">JCM 6242</strain>
    </source>
</reference>
<accession>A0ABN3W030</accession>
<proteinExistence type="predicted"/>
<dbReference type="Gene3D" id="1.50.10.20">
    <property type="match status" value="1"/>
</dbReference>